<accession>A0A7H1NUV0</accession>
<dbReference type="RefSeq" id="WP_203413709.1">
    <property type="nucleotide sequence ID" value="NZ_CP060244.1"/>
</dbReference>
<dbReference type="AlphaFoldDB" id="A0A7H1NUV0"/>
<keyword evidence="3" id="KW-1185">Reference proteome</keyword>
<dbReference type="KEGG" id="ebla:JGUZn3_23600"/>
<sequence length="118" mass="12531">MRRILIVIGGLVVVFIVAVFVFLGTTRVEVIPGVLHKDIPLSQFVKNKQDNTAAQLIQQSTQNVSAMPNQQVPASLPAHPSVSAPVQQMPPAAQPPVVEKNGQAPQGGEQTLGVGQKH</sequence>
<feature type="compositionally biased region" description="Polar residues" evidence="1">
    <location>
        <begin position="60"/>
        <end position="73"/>
    </location>
</feature>
<dbReference type="Proteomes" id="UP000516349">
    <property type="component" value="Chromosome"/>
</dbReference>
<organism evidence="2 3">
    <name type="scientific">Entomobacter blattae</name>
    <dbReference type="NCBI Taxonomy" id="2762277"/>
    <lineage>
        <taxon>Bacteria</taxon>
        <taxon>Pseudomonadati</taxon>
        <taxon>Pseudomonadota</taxon>
        <taxon>Alphaproteobacteria</taxon>
        <taxon>Acetobacterales</taxon>
        <taxon>Acetobacteraceae</taxon>
        <taxon>Entomobacter</taxon>
    </lineage>
</organism>
<dbReference type="EMBL" id="CP060244">
    <property type="protein sequence ID" value="QNT79560.1"/>
    <property type="molecule type" value="Genomic_DNA"/>
</dbReference>
<feature type="compositionally biased region" description="Low complexity" evidence="1">
    <location>
        <begin position="84"/>
        <end position="98"/>
    </location>
</feature>
<feature type="region of interest" description="Disordered" evidence="1">
    <location>
        <begin position="60"/>
        <end position="118"/>
    </location>
</feature>
<protein>
    <submittedName>
        <fullName evidence="2">Uncharacterized protein</fullName>
    </submittedName>
</protein>
<name>A0A7H1NUV0_9PROT</name>
<evidence type="ECO:0000313" key="3">
    <source>
        <dbReference type="Proteomes" id="UP000516349"/>
    </source>
</evidence>
<proteinExistence type="predicted"/>
<reference evidence="2 3" key="1">
    <citation type="submission" date="2020-08" db="EMBL/GenBank/DDBJ databases">
        <title>Complete genome sequence of Entomobacter blattae G55GP.</title>
        <authorList>
            <person name="Poehlein A."/>
            <person name="Guzman J."/>
            <person name="Daniel R."/>
            <person name="Vilcinskas A."/>
        </authorList>
    </citation>
    <scope>NUCLEOTIDE SEQUENCE [LARGE SCALE GENOMIC DNA]</scope>
    <source>
        <strain evidence="2 3">G55GP</strain>
    </source>
</reference>
<gene>
    <name evidence="2" type="ORF">JGUZn3_23600</name>
</gene>
<evidence type="ECO:0000313" key="2">
    <source>
        <dbReference type="EMBL" id="QNT79560.1"/>
    </source>
</evidence>
<evidence type="ECO:0000256" key="1">
    <source>
        <dbReference type="SAM" id="MobiDB-lite"/>
    </source>
</evidence>